<keyword evidence="2" id="KW-0812">Transmembrane</keyword>
<evidence type="ECO:0000313" key="4">
    <source>
        <dbReference type="EMBL" id="CAI2385888.1"/>
    </source>
</evidence>
<feature type="region of interest" description="Disordered" evidence="1">
    <location>
        <begin position="1309"/>
        <end position="1332"/>
    </location>
</feature>
<feature type="transmembrane region" description="Helical" evidence="2">
    <location>
        <begin position="1275"/>
        <end position="1293"/>
    </location>
</feature>
<keyword evidence="2" id="KW-0472">Membrane</keyword>
<keyword evidence="2" id="KW-1133">Transmembrane helix</keyword>
<dbReference type="Proteomes" id="UP001295684">
    <property type="component" value="Unassembled WGS sequence"/>
</dbReference>
<organism evidence="4 5">
    <name type="scientific">Euplotes crassus</name>
    <dbReference type="NCBI Taxonomy" id="5936"/>
    <lineage>
        <taxon>Eukaryota</taxon>
        <taxon>Sar</taxon>
        <taxon>Alveolata</taxon>
        <taxon>Ciliophora</taxon>
        <taxon>Intramacronucleata</taxon>
        <taxon>Spirotrichea</taxon>
        <taxon>Hypotrichia</taxon>
        <taxon>Euplotida</taxon>
        <taxon>Euplotidae</taxon>
        <taxon>Moneuplotes</taxon>
    </lineage>
</organism>
<comment type="caution">
    <text evidence="4">The sequence shown here is derived from an EMBL/GenBank/DDBJ whole genome shotgun (WGS) entry which is preliminary data.</text>
</comment>
<feature type="region of interest" description="Disordered" evidence="1">
    <location>
        <begin position="1585"/>
        <end position="1617"/>
    </location>
</feature>
<accession>A0AAD1Y668</accession>
<dbReference type="SUPFAM" id="SSF57184">
    <property type="entry name" value="Growth factor receptor domain"/>
    <property type="match status" value="3"/>
</dbReference>
<name>A0AAD1Y668_EUPCR</name>
<dbReference type="PANTHER" id="PTHR15332">
    <property type="entry name" value="PROPROTEIN CONVERTASE SUBTILISIN_KEXIN TYPE 5-LIKE"/>
    <property type="match status" value="1"/>
</dbReference>
<dbReference type="InterPro" id="IPR006212">
    <property type="entry name" value="Furin_repeat"/>
</dbReference>
<feature type="compositionally biased region" description="Polar residues" evidence="1">
    <location>
        <begin position="1603"/>
        <end position="1617"/>
    </location>
</feature>
<dbReference type="Pfam" id="PF02010">
    <property type="entry name" value="REJ"/>
    <property type="match status" value="1"/>
</dbReference>
<dbReference type="EMBL" id="CAMPGE010028360">
    <property type="protein sequence ID" value="CAI2385888.1"/>
    <property type="molecule type" value="Genomic_DNA"/>
</dbReference>
<evidence type="ECO:0000313" key="5">
    <source>
        <dbReference type="Proteomes" id="UP001295684"/>
    </source>
</evidence>
<dbReference type="InterPro" id="IPR002859">
    <property type="entry name" value="PKD/REJ-like"/>
</dbReference>
<protein>
    <recommendedName>
        <fullName evidence="3">PKD/REJ-like domain-containing protein</fullName>
    </recommendedName>
</protein>
<evidence type="ECO:0000256" key="2">
    <source>
        <dbReference type="SAM" id="Phobius"/>
    </source>
</evidence>
<dbReference type="InterPro" id="IPR009030">
    <property type="entry name" value="Growth_fac_rcpt_cys_sf"/>
</dbReference>
<feature type="compositionally biased region" description="Basic and acidic residues" evidence="1">
    <location>
        <begin position="1323"/>
        <end position="1332"/>
    </location>
</feature>
<feature type="transmembrane region" description="Helical" evidence="2">
    <location>
        <begin position="1465"/>
        <end position="1492"/>
    </location>
</feature>
<feature type="transmembrane region" description="Helical" evidence="2">
    <location>
        <begin position="1233"/>
        <end position="1254"/>
    </location>
</feature>
<keyword evidence="5" id="KW-1185">Reference proteome</keyword>
<sequence>MIENCKEYKDIDKEGLKAICRECDTGFYLAHSSSECLPCSEGCSQCSNASSCTQCYPELSLHRGSCKCGQYGHVFLNNQCVKCSPECRECEGSITNCTSCSSTSLILFQNTGASGKESTCNCIEGKFFNVNTRTCESCPQNCKHCSDNQTCTECLNDELKITSDLNGCVCTKISNYFDQTTKKCKPCGKHCHICDGPKSCQECINPSQLQNIKGECKCFESGHYYNRNSGRCFPCDPKCKTCEEYPDYCILCNKKSGFHNEAINGKCECEGGKTFNDKGQCVCSPGFFEVDNYECRELCIKITINDLFRDKNLILNKKSTLMRDKELVRNQKIDVFIDENNCNQKILYHNHPRFIEYTFLNGTSKEDLGFGKVGEIDDIFIPLDTDNLKNLPIDEKIILRIKMRISFKETIGNFVSPVYQTELSDEIEFIISPSPINIILKGANTVYGKNDHIAIDASDTYDPDLEGLHYYLPFMFSWKCPEEIPRSDCRNRALSGSHPYYMSLSSSSLLSWGLSFGKYYPFTAVASGKSKKMSKDFWVKMLDFEGIPRIEIIEQSRGTENIFLSLSVNYAFDSKILFENIIWTLLTKNGSRIEIPLQSSQEISLSKTNLGSLKVDRVYVNLKSYEKDTKKFLFGENEQIQAFWDVDFKPPDIKGVLEPSLKVTVIEQRLLYTVMNIEIQNCESVIDDQTALVYNIYTEDGLVLKEMSYSRILKKTVLKHDSKQIHSEICKLQTNDCLRISQNISEELTDPDTEKGIQEIIKYLLNGDIYFQGDANTKINALRLAIKTFVANPELIYKHLPLFFCTKIDFCLLKEVAVQYEDKNIAVKSLNKLLKDLSFLLRHLLSEDFINSHQKQFVEDKHLENILHYIQVIYTSPVIGLIMEDIDISYLEVSESLHRIFETMHKSAYHFRDHSKIVADIFSFTFSGLSLNERLMSRADLTYKTKMFGDIYNTSIMTILEVAYASLIPTIQPQNCKFCVPKQIQFQHQNSSHHYSFGANVQNKKLENITEKVHIFIRIIKNIMKDTDFKQYEIDSGGEGLGKLHFLITTGTFKGAMESKLFLQNFTSDIPLSELGVNRENRQSKRFDCLMYVSSEGIDSYIDAFVLNSKGKNAHSISNNYFSKEYCQSKTNQTHFTCTCDRSGLIAVTENEVNVVALKIFFFIIFIFGILTIYMCGLICISVQTKQTKLKKLQPMIVHKMNTSIGVFAVLVKSLHPLSFWMQNTVISAKKSLSLFVIALIIPFFVGTLLVQYFKENHSKDPEGVFKEFRSKMGFVPYTLIYSLTFLLVFEVLKNLLIKIPREDGTAELNEDPSKNFSIGQKPELKEESKVSPADFEGKKEVRFEEDFDDEMAQNADRVMTNPGSTHRDDISTGRQFQNVLGLNNKGTRNKEIIDVTNQLEKEDNEQSPDLAIILEAEFFEEKTRYTKIRMVLAILFITILVLFTLYTCTLGIQKVNMNALFRSIGYCVLSICFVLAISYPLYLIILSILIANQCDSCSFCCNLLISKEITLIMIKILRIQNYVKKQRKLAENKKIDESKPVGDISSKNPVLSSRLYAGGPLEISGNMEDMADNVAQSNREQYLSNEAAPSGFARRKRHRNPRQTNNLIKQQPRSDE</sequence>
<feature type="transmembrane region" description="Helical" evidence="2">
    <location>
        <begin position="1431"/>
        <end position="1453"/>
    </location>
</feature>
<reference evidence="4" key="1">
    <citation type="submission" date="2023-07" db="EMBL/GenBank/DDBJ databases">
        <authorList>
            <consortium name="AG Swart"/>
            <person name="Singh M."/>
            <person name="Singh A."/>
            <person name="Seah K."/>
            <person name="Emmerich C."/>
        </authorList>
    </citation>
    <scope>NUCLEOTIDE SEQUENCE</scope>
    <source>
        <strain evidence="4">DP1</strain>
    </source>
</reference>
<feature type="transmembrane region" description="Helical" evidence="2">
    <location>
        <begin position="1160"/>
        <end position="1183"/>
    </location>
</feature>
<proteinExistence type="predicted"/>
<gene>
    <name evidence="4" type="ORF">ECRASSUSDP1_LOCUS27483</name>
</gene>
<dbReference type="Gene3D" id="2.10.220.10">
    <property type="entry name" value="Hormone Receptor, Insulin-like Growth Factor Receptor 1, Chain A, domain 2"/>
    <property type="match status" value="3"/>
</dbReference>
<feature type="domain" description="PKD/REJ-like" evidence="3">
    <location>
        <begin position="422"/>
        <end position="696"/>
    </location>
</feature>
<evidence type="ECO:0000259" key="3">
    <source>
        <dbReference type="Pfam" id="PF02010"/>
    </source>
</evidence>
<dbReference type="PANTHER" id="PTHR15332:SF175">
    <property type="entry name" value="PROPROTEIN CONVERTASE SUBTILISIN_KEXIN TYPE 5-LIKE"/>
    <property type="match status" value="1"/>
</dbReference>
<dbReference type="SMART" id="SM00261">
    <property type="entry name" value="FU"/>
    <property type="match status" value="5"/>
</dbReference>
<evidence type="ECO:0000256" key="1">
    <source>
        <dbReference type="SAM" id="MobiDB-lite"/>
    </source>
</evidence>